<feature type="transmembrane region" description="Helical" evidence="11">
    <location>
        <begin position="147"/>
        <end position="169"/>
    </location>
</feature>
<evidence type="ECO:0000256" key="4">
    <source>
        <dbReference type="ARBA" id="ARBA00022553"/>
    </source>
</evidence>
<dbReference type="SUPFAM" id="SSF55874">
    <property type="entry name" value="ATPase domain of HSP90 chaperone/DNA topoisomerase II/histidine kinase"/>
    <property type="match status" value="1"/>
</dbReference>
<dbReference type="InterPro" id="IPR005467">
    <property type="entry name" value="His_kinase_dom"/>
</dbReference>
<dbReference type="InterPro" id="IPR050428">
    <property type="entry name" value="TCS_sensor_his_kinase"/>
</dbReference>
<dbReference type="CDD" id="cd00075">
    <property type="entry name" value="HATPase"/>
    <property type="match status" value="1"/>
</dbReference>
<evidence type="ECO:0000259" key="12">
    <source>
        <dbReference type="PROSITE" id="PS50109"/>
    </source>
</evidence>
<evidence type="ECO:0000256" key="7">
    <source>
        <dbReference type="ARBA" id="ARBA00022777"/>
    </source>
</evidence>
<evidence type="ECO:0000313" key="14">
    <source>
        <dbReference type="Proteomes" id="UP000325641"/>
    </source>
</evidence>
<dbReference type="InterPro" id="IPR036097">
    <property type="entry name" value="HisK_dim/P_sf"/>
</dbReference>
<dbReference type="Gene3D" id="1.10.287.130">
    <property type="match status" value="1"/>
</dbReference>
<comment type="subcellular location">
    <subcellularLocation>
        <location evidence="2">Membrane</location>
        <topology evidence="2">Multi-pass membrane protein</topology>
    </subcellularLocation>
</comment>
<sequence>MDGGSRAMINSLRGRLFISLTTIVLLTGLIGGVFAHRWAADEAIETQDSVLIQIAGLVQSGGFTGGQDLHGVDEASEVWLMELGQTPQGTPEDRQLWRLQDGMRDATRKGKPVRVVLKTRSDGSRFAVAQSTGVRDEIASDMALRTVLPIAALIPCLMLVIAFVIAGSLRPMVRLAHELDVRRADDMTALPLRDLPGELKPFVSSINGLLQRMHEMIGQQRRFIADAAHELRTPLTAMSLQAENLDQVELPPAARERLASLRQGMRRSKHLLEQLLALARHDAAPAERVQWDVVELDRAARGVIADLLQEAISRGVDLGFERAESVPVRGEPVMLAAMIRNLIDNALRFTPQGGRIDVAIYRDGAMAVLQIEDNGPGVPPDEIDRIFEPFFRGQRPEGEGVGLGLSIVKRIVERLGGSIDAVNITEGERTGLRIVIKLPAAIA</sequence>
<dbReference type="GO" id="GO:0000155">
    <property type="term" value="F:phosphorelay sensor kinase activity"/>
    <property type="evidence" value="ECO:0007669"/>
    <property type="project" value="InterPro"/>
</dbReference>
<evidence type="ECO:0000256" key="8">
    <source>
        <dbReference type="ARBA" id="ARBA00022989"/>
    </source>
</evidence>
<keyword evidence="8 11" id="KW-1133">Transmembrane helix</keyword>
<dbReference type="PANTHER" id="PTHR45436:SF15">
    <property type="entry name" value="SENSOR HISTIDINE KINASE CUSS"/>
    <property type="match status" value="1"/>
</dbReference>
<evidence type="ECO:0000256" key="9">
    <source>
        <dbReference type="ARBA" id="ARBA00023012"/>
    </source>
</evidence>
<dbReference type="InterPro" id="IPR036890">
    <property type="entry name" value="HATPase_C_sf"/>
</dbReference>
<dbReference type="EMBL" id="CP044543">
    <property type="protein sequence ID" value="QFI71490.1"/>
    <property type="molecule type" value="Genomic_DNA"/>
</dbReference>
<feature type="domain" description="Histidine kinase" evidence="12">
    <location>
        <begin position="226"/>
        <end position="442"/>
    </location>
</feature>
<evidence type="ECO:0000256" key="11">
    <source>
        <dbReference type="SAM" id="Phobius"/>
    </source>
</evidence>
<keyword evidence="7 13" id="KW-0418">Kinase</keyword>
<dbReference type="InterPro" id="IPR004358">
    <property type="entry name" value="Sig_transdc_His_kin-like_C"/>
</dbReference>
<dbReference type="SMART" id="SM00387">
    <property type="entry name" value="HATPase_c"/>
    <property type="match status" value="1"/>
</dbReference>
<dbReference type="InterPro" id="IPR003594">
    <property type="entry name" value="HATPase_dom"/>
</dbReference>
<keyword evidence="5" id="KW-0808">Transferase</keyword>
<evidence type="ECO:0000256" key="5">
    <source>
        <dbReference type="ARBA" id="ARBA00022679"/>
    </source>
</evidence>
<comment type="catalytic activity">
    <reaction evidence="1">
        <text>ATP + protein L-histidine = ADP + protein N-phospho-L-histidine.</text>
        <dbReference type="EC" id="2.7.13.3"/>
    </reaction>
</comment>
<evidence type="ECO:0000313" key="13">
    <source>
        <dbReference type="EMBL" id="QFI71490.1"/>
    </source>
</evidence>
<dbReference type="Proteomes" id="UP000325641">
    <property type="component" value="Chromosome"/>
</dbReference>
<evidence type="ECO:0000256" key="10">
    <source>
        <dbReference type="ARBA" id="ARBA00023136"/>
    </source>
</evidence>
<evidence type="ECO:0000256" key="6">
    <source>
        <dbReference type="ARBA" id="ARBA00022692"/>
    </source>
</evidence>
<dbReference type="EC" id="2.7.13.3" evidence="3"/>
<dbReference type="SMART" id="SM00388">
    <property type="entry name" value="HisKA"/>
    <property type="match status" value="1"/>
</dbReference>
<dbReference type="OrthoDB" id="8673316at2"/>
<reference evidence="14" key="1">
    <citation type="submission" date="2019-10" db="EMBL/GenBank/DDBJ databases">
        <title>Complete Genome Sequence of Bradyrhizobium betae type strain PL7HG1T.</title>
        <authorList>
            <person name="Bromfield E.S.P."/>
            <person name="Cloutier S."/>
        </authorList>
    </citation>
    <scope>NUCLEOTIDE SEQUENCE [LARGE SCALE GENOMIC DNA]</scope>
    <source>
        <strain evidence="14">PL7HG1</strain>
    </source>
</reference>
<name>A0A5P6NZM3_9BRAD</name>
<evidence type="ECO:0000256" key="3">
    <source>
        <dbReference type="ARBA" id="ARBA00012438"/>
    </source>
</evidence>
<dbReference type="PROSITE" id="PS50109">
    <property type="entry name" value="HIS_KIN"/>
    <property type="match status" value="1"/>
</dbReference>
<keyword evidence="10 11" id="KW-0472">Membrane</keyword>
<dbReference type="GO" id="GO:0005886">
    <property type="term" value="C:plasma membrane"/>
    <property type="evidence" value="ECO:0007669"/>
    <property type="project" value="TreeGrafter"/>
</dbReference>
<organism evidence="13 14">
    <name type="scientific">Bradyrhizobium betae</name>
    <dbReference type="NCBI Taxonomy" id="244734"/>
    <lineage>
        <taxon>Bacteria</taxon>
        <taxon>Pseudomonadati</taxon>
        <taxon>Pseudomonadota</taxon>
        <taxon>Alphaproteobacteria</taxon>
        <taxon>Hyphomicrobiales</taxon>
        <taxon>Nitrobacteraceae</taxon>
        <taxon>Bradyrhizobium</taxon>
    </lineage>
</organism>
<keyword evidence="9" id="KW-0902">Two-component regulatory system</keyword>
<dbReference type="PANTHER" id="PTHR45436">
    <property type="entry name" value="SENSOR HISTIDINE KINASE YKOH"/>
    <property type="match status" value="1"/>
</dbReference>
<dbReference type="PRINTS" id="PR00344">
    <property type="entry name" value="BCTRLSENSOR"/>
</dbReference>
<dbReference type="Pfam" id="PF02518">
    <property type="entry name" value="HATPase_c"/>
    <property type="match status" value="1"/>
</dbReference>
<evidence type="ECO:0000256" key="2">
    <source>
        <dbReference type="ARBA" id="ARBA00004141"/>
    </source>
</evidence>
<accession>A0A5P6NZM3</accession>
<dbReference type="SUPFAM" id="SSF47384">
    <property type="entry name" value="Homodimeric domain of signal transducing histidine kinase"/>
    <property type="match status" value="1"/>
</dbReference>
<dbReference type="CDD" id="cd00082">
    <property type="entry name" value="HisKA"/>
    <property type="match status" value="1"/>
</dbReference>
<keyword evidence="4" id="KW-0597">Phosphoprotein</keyword>
<protein>
    <recommendedName>
        <fullName evidence="3">histidine kinase</fullName>
        <ecNumber evidence="3">2.7.13.3</ecNumber>
    </recommendedName>
</protein>
<proteinExistence type="predicted"/>
<dbReference type="Pfam" id="PF00512">
    <property type="entry name" value="HisKA"/>
    <property type="match status" value="1"/>
</dbReference>
<keyword evidence="6 11" id="KW-0812">Transmembrane</keyword>
<dbReference type="AlphaFoldDB" id="A0A5P6NZM3"/>
<dbReference type="KEGG" id="bbet:F8237_03355"/>
<dbReference type="InterPro" id="IPR003661">
    <property type="entry name" value="HisK_dim/P_dom"/>
</dbReference>
<dbReference type="Gene3D" id="3.30.565.10">
    <property type="entry name" value="Histidine kinase-like ATPase, C-terminal domain"/>
    <property type="match status" value="1"/>
</dbReference>
<evidence type="ECO:0000256" key="1">
    <source>
        <dbReference type="ARBA" id="ARBA00000085"/>
    </source>
</evidence>
<gene>
    <name evidence="13" type="ORF">F8237_03355</name>
</gene>